<reference evidence="2 3" key="1">
    <citation type="submission" date="2016-09" db="EMBL/GenBank/DDBJ databases">
        <title>The draft genome of Dichanthelium oligosanthes: A C3 panicoid grass species.</title>
        <authorList>
            <person name="Studer A.J."/>
            <person name="Schnable J.C."/>
            <person name="Brutnell T.P."/>
        </authorList>
    </citation>
    <scope>NUCLEOTIDE SEQUENCE [LARGE SCALE GENOMIC DNA]</scope>
    <source>
        <strain evidence="3">cv. Kellogg 1175</strain>
        <tissue evidence="2">Leaf</tissue>
    </source>
</reference>
<organism evidence="2 3">
    <name type="scientific">Dichanthelium oligosanthes</name>
    <dbReference type="NCBI Taxonomy" id="888268"/>
    <lineage>
        <taxon>Eukaryota</taxon>
        <taxon>Viridiplantae</taxon>
        <taxon>Streptophyta</taxon>
        <taxon>Embryophyta</taxon>
        <taxon>Tracheophyta</taxon>
        <taxon>Spermatophyta</taxon>
        <taxon>Magnoliopsida</taxon>
        <taxon>Liliopsida</taxon>
        <taxon>Poales</taxon>
        <taxon>Poaceae</taxon>
        <taxon>PACMAD clade</taxon>
        <taxon>Panicoideae</taxon>
        <taxon>Panicodae</taxon>
        <taxon>Paniceae</taxon>
        <taxon>Dichantheliinae</taxon>
        <taxon>Dichanthelium</taxon>
    </lineage>
</organism>
<protein>
    <recommendedName>
        <fullName evidence="4">DUF4283 domain-containing protein</fullName>
    </recommendedName>
</protein>
<evidence type="ECO:0000313" key="3">
    <source>
        <dbReference type="Proteomes" id="UP000095767"/>
    </source>
</evidence>
<sequence>MEDDLRRGLIVTCIGDRGEAPMQDISGLLAQRFGIAEESMELRRLSESELLLLLPDEVTAVRVFDGGRPVVSPSLRLHLARWTRLFRSAGAALPQAVDVELRGIPAHAWDVETAALLLDECCLITGVEHDAGARRDVLHVRACAVFFKFGAPSAASCCWRPSPSTVATPASSPRRRFVARALRQLRLDNWRFPRPRALSPGAADPIGGYCRGATPDVSCFSIGRRPFGGSVGDYSVSPSRDGACGSLRGAPSVPSARRPKHPLDLSSSVC</sequence>
<dbReference type="STRING" id="888268.A0A1E5WFW2"/>
<name>A0A1E5WFW2_9POAL</name>
<evidence type="ECO:0000313" key="2">
    <source>
        <dbReference type="EMBL" id="OEL36275.1"/>
    </source>
</evidence>
<proteinExistence type="predicted"/>
<accession>A0A1E5WFW2</accession>
<dbReference type="PANTHER" id="PTHR33087:SF51">
    <property type="entry name" value="CCHC-TYPE DOMAIN-CONTAINING PROTEIN"/>
    <property type="match status" value="1"/>
</dbReference>
<feature type="region of interest" description="Disordered" evidence="1">
    <location>
        <begin position="245"/>
        <end position="270"/>
    </location>
</feature>
<evidence type="ECO:0000256" key="1">
    <source>
        <dbReference type="SAM" id="MobiDB-lite"/>
    </source>
</evidence>
<dbReference type="AlphaFoldDB" id="A0A1E5WFW2"/>
<evidence type="ECO:0008006" key="4">
    <source>
        <dbReference type="Google" id="ProtNLM"/>
    </source>
</evidence>
<gene>
    <name evidence="2" type="ORF">BAE44_0002706</name>
</gene>
<dbReference type="OrthoDB" id="690292at2759"/>
<dbReference type="InterPro" id="IPR053253">
    <property type="entry name" value="Sex_diff_modulator"/>
</dbReference>
<dbReference type="Proteomes" id="UP000095767">
    <property type="component" value="Unassembled WGS sequence"/>
</dbReference>
<comment type="caution">
    <text evidence="2">The sequence shown here is derived from an EMBL/GenBank/DDBJ whole genome shotgun (WGS) entry which is preliminary data.</text>
</comment>
<dbReference type="PANTHER" id="PTHR33087">
    <property type="entry name" value="OS07G0539200 PROTEIN"/>
    <property type="match status" value="1"/>
</dbReference>
<keyword evidence="3" id="KW-1185">Reference proteome</keyword>
<dbReference type="EMBL" id="LWDX02009661">
    <property type="protein sequence ID" value="OEL36275.1"/>
    <property type="molecule type" value="Genomic_DNA"/>
</dbReference>